<dbReference type="SMART" id="SM00317">
    <property type="entry name" value="SET"/>
    <property type="match status" value="1"/>
</dbReference>
<dbReference type="PANTHER" id="PTHR47332">
    <property type="entry name" value="SET DOMAIN-CONTAINING PROTEIN 5"/>
    <property type="match status" value="1"/>
</dbReference>
<dbReference type="CDD" id="cd20071">
    <property type="entry name" value="SET_SMYD"/>
    <property type="match status" value="1"/>
</dbReference>
<dbReference type="InterPro" id="IPR001214">
    <property type="entry name" value="SET_dom"/>
</dbReference>
<evidence type="ECO:0000313" key="3">
    <source>
        <dbReference type="Proteomes" id="UP000800092"/>
    </source>
</evidence>
<reference evidence="2" key="1">
    <citation type="journal article" date="2020" name="Stud. Mycol.">
        <title>101 Dothideomycetes genomes: a test case for predicting lifestyles and emergence of pathogens.</title>
        <authorList>
            <person name="Haridas S."/>
            <person name="Albert R."/>
            <person name="Binder M."/>
            <person name="Bloem J."/>
            <person name="Labutti K."/>
            <person name="Salamov A."/>
            <person name="Andreopoulos B."/>
            <person name="Baker S."/>
            <person name="Barry K."/>
            <person name="Bills G."/>
            <person name="Bluhm B."/>
            <person name="Cannon C."/>
            <person name="Castanera R."/>
            <person name="Culley D."/>
            <person name="Daum C."/>
            <person name="Ezra D."/>
            <person name="Gonzalez J."/>
            <person name="Henrissat B."/>
            <person name="Kuo A."/>
            <person name="Liang C."/>
            <person name="Lipzen A."/>
            <person name="Lutzoni F."/>
            <person name="Magnuson J."/>
            <person name="Mondo S."/>
            <person name="Nolan M."/>
            <person name="Ohm R."/>
            <person name="Pangilinan J."/>
            <person name="Park H.-J."/>
            <person name="Ramirez L."/>
            <person name="Alfaro M."/>
            <person name="Sun H."/>
            <person name="Tritt A."/>
            <person name="Yoshinaga Y."/>
            <person name="Zwiers L.-H."/>
            <person name="Turgeon B."/>
            <person name="Goodwin S."/>
            <person name="Spatafora J."/>
            <person name="Crous P."/>
            <person name="Grigoriev I."/>
        </authorList>
    </citation>
    <scope>NUCLEOTIDE SEQUENCE</scope>
    <source>
        <strain evidence="2">Tuck. ex Michener</strain>
    </source>
</reference>
<dbReference type="OrthoDB" id="265717at2759"/>
<dbReference type="Gene3D" id="2.170.270.10">
    <property type="entry name" value="SET domain"/>
    <property type="match status" value="1"/>
</dbReference>
<dbReference type="PROSITE" id="PS50280">
    <property type="entry name" value="SET"/>
    <property type="match status" value="1"/>
</dbReference>
<dbReference type="InterPro" id="IPR053185">
    <property type="entry name" value="SET_domain_protein"/>
</dbReference>
<dbReference type="Proteomes" id="UP000800092">
    <property type="component" value="Unassembled WGS sequence"/>
</dbReference>
<dbReference type="SUPFAM" id="SSF82199">
    <property type="entry name" value="SET domain"/>
    <property type="match status" value="1"/>
</dbReference>
<dbReference type="EMBL" id="ML991817">
    <property type="protein sequence ID" value="KAF2232256.1"/>
    <property type="molecule type" value="Genomic_DNA"/>
</dbReference>
<accession>A0A6A6H2E5</accession>
<sequence length="342" mass="38115">MKFDGKLKRRFLRRLFRKPLWALESRLAGTSTFEHHSTAIPRPVEVRTDTASNHVMSRSSEGSDGSSFTETVRASLNKSAANQAIDLYVLRDIHGKGKGLFASEFISCGTRIVAERPLLVVEGLCPSEYAVEKAFQKLSASSQQAFLDLESCHNSDPRAWPDGSSPDPNGAAAQLERSIYTTYQTNCVDISKNHQSASAIFETVSRINHSCVPNCHFTWNSILQMLTVHAVRDIAEGEELCVAYCELAQTKSHRAETLSRYGFVCDCSACRDEGNADGSGDWHETSDDRRHRISEDFTFFAHYDRLPPSRKQIAKHIAIGKVQGLCQLLEKENIINTDLSQA</sequence>
<organism evidence="2 3">
    <name type="scientific">Viridothelium virens</name>
    <name type="common">Speckled blister lichen</name>
    <name type="synonym">Trypethelium virens</name>
    <dbReference type="NCBI Taxonomy" id="1048519"/>
    <lineage>
        <taxon>Eukaryota</taxon>
        <taxon>Fungi</taxon>
        <taxon>Dikarya</taxon>
        <taxon>Ascomycota</taxon>
        <taxon>Pezizomycotina</taxon>
        <taxon>Dothideomycetes</taxon>
        <taxon>Dothideomycetes incertae sedis</taxon>
        <taxon>Trypetheliales</taxon>
        <taxon>Trypetheliaceae</taxon>
        <taxon>Viridothelium</taxon>
    </lineage>
</organism>
<proteinExistence type="predicted"/>
<dbReference type="InterPro" id="IPR046341">
    <property type="entry name" value="SET_dom_sf"/>
</dbReference>
<dbReference type="Pfam" id="PF00856">
    <property type="entry name" value="SET"/>
    <property type="match status" value="1"/>
</dbReference>
<keyword evidence="3" id="KW-1185">Reference proteome</keyword>
<dbReference type="PANTHER" id="PTHR47332:SF2">
    <property type="entry name" value="SET-6"/>
    <property type="match status" value="1"/>
</dbReference>
<dbReference type="AlphaFoldDB" id="A0A6A6H2E5"/>
<protein>
    <submittedName>
        <fullName evidence="2">SET domain-containing protein</fullName>
    </submittedName>
</protein>
<gene>
    <name evidence="2" type="ORF">EV356DRAFT_254088</name>
</gene>
<evidence type="ECO:0000259" key="1">
    <source>
        <dbReference type="PROSITE" id="PS50280"/>
    </source>
</evidence>
<evidence type="ECO:0000313" key="2">
    <source>
        <dbReference type="EMBL" id="KAF2232256.1"/>
    </source>
</evidence>
<feature type="domain" description="SET" evidence="1">
    <location>
        <begin position="85"/>
        <end position="245"/>
    </location>
</feature>
<name>A0A6A6H2E5_VIRVR</name>